<dbReference type="Gene3D" id="3.10.450.50">
    <property type="match status" value="1"/>
</dbReference>
<evidence type="ECO:0000313" key="1">
    <source>
        <dbReference type="EMBL" id="KAJ9132107.1"/>
    </source>
</evidence>
<dbReference type="SUPFAM" id="SSF54427">
    <property type="entry name" value="NTF2-like"/>
    <property type="match status" value="2"/>
</dbReference>
<dbReference type="Proteomes" id="UP001174694">
    <property type="component" value="Unassembled WGS sequence"/>
</dbReference>
<dbReference type="InterPro" id="IPR032710">
    <property type="entry name" value="NTF2-like_dom_sf"/>
</dbReference>
<protein>
    <submittedName>
        <fullName evidence="1">Uncharacterized protein</fullName>
    </submittedName>
</protein>
<dbReference type="InterPro" id="IPR009959">
    <property type="entry name" value="Cyclase_SnoaL-like"/>
</dbReference>
<dbReference type="EMBL" id="JANBVO010000061">
    <property type="protein sequence ID" value="KAJ9132107.1"/>
    <property type="molecule type" value="Genomic_DNA"/>
</dbReference>
<reference evidence="1" key="1">
    <citation type="submission" date="2022-07" db="EMBL/GenBank/DDBJ databases">
        <title>Fungi with potential for degradation of polypropylene.</title>
        <authorList>
            <person name="Gostincar C."/>
        </authorList>
    </citation>
    <scope>NUCLEOTIDE SEQUENCE</scope>
    <source>
        <strain evidence="1">EXF-13308</strain>
    </source>
</reference>
<sequence length="262" mass="29238">MDPRSLVQAYVDSITTGEWEGLSQQVSTRIQYNGRCMTAEDFVSSTWKKCAKLEPTTTTIDAVVQDPEAGQLAARITSGRNDVVENARHVFCRFTGNLLVEMWVIDDAAGPRTRASVALRAPTWTGAPPSSGASLSETYRSYIGIINDRTMATELPRYCHETVTHNGMQMSLDRYSRLMGDAQDAIADLTFDLATLVADEERQMVAARIELTGKPVKVWEGVQPNGRSVAFSEQAIYWFDQGRIRAVVTLVDTDMYRRQLEE</sequence>
<gene>
    <name evidence="1" type="ORF">NKR23_g11433</name>
</gene>
<evidence type="ECO:0000313" key="2">
    <source>
        <dbReference type="Proteomes" id="UP001174694"/>
    </source>
</evidence>
<comment type="caution">
    <text evidence="1">The sequence shown here is derived from an EMBL/GenBank/DDBJ whole genome shotgun (WGS) entry which is preliminary data.</text>
</comment>
<proteinExistence type="predicted"/>
<dbReference type="GO" id="GO:0030638">
    <property type="term" value="P:polyketide metabolic process"/>
    <property type="evidence" value="ECO:0007669"/>
    <property type="project" value="InterPro"/>
</dbReference>
<organism evidence="1 2">
    <name type="scientific">Pleurostoma richardsiae</name>
    <dbReference type="NCBI Taxonomy" id="41990"/>
    <lineage>
        <taxon>Eukaryota</taxon>
        <taxon>Fungi</taxon>
        <taxon>Dikarya</taxon>
        <taxon>Ascomycota</taxon>
        <taxon>Pezizomycotina</taxon>
        <taxon>Sordariomycetes</taxon>
        <taxon>Sordariomycetidae</taxon>
        <taxon>Calosphaeriales</taxon>
        <taxon>Pleurostomataceae</taxon>
        <taxon>Pleurostoma</taxon>
    </lineage>
</organism>
<accession>A0AA38RA89</accession>
<name>A0AA38RA89_9PEZI</name>
<keyword evidence="2" id="KW-1185">Reference proteome</keyword>
<dbReference type="AlphaFoldDB" id="A0AA38RA89"/>
<dbReference type="Pfam" id="PF07366">
    <property type="entry name" value="SnoaL"/>
    <property type="match status" value="1"/>
</dbReference>